<dbReference type="EMBL" id="CP044108">
    <property type="protein sequence ID" value="QEU11178.1"/>
    <property type="molecule type" value="Genomic_DNA"/>
</dbReference>
<protein>
    <recommendedName>
        <fullName evidence="4">DUF2975 domain-containing protein</fullName>
    </recommendedName>
</protein>
<accession>A0ABX6A237</accession>
<feature type="transmembrane region" description="Helical" evidence="1">
    <location>
        <begin position="152"/>
        <end position="178"/>
    </location>
</feature>
<feature type="transmembrane region" description="Helical" evidence="1">
    <location>
        <begin position="106"/>
        <end position="132"/>
    </location>
</feature>
<name>A0ABX6A237_9MICO</name>
<keyword evidence="1" id="KW-0472">Membrane</keyword>
<keyword evidence="1" id="KW-0812">Transmembrane</keyword>
<keyword evidence="1" id="KW-1133">Transmembrane helix</keyword>
<evidence type="ECO:0000256" key="1">
    <source>
        <dbReference type="SAM" id="Phobius"/>
    </source>
</evidence>
<feature type="transmembrane region" description="Helical" evidence="1">
    <location>
        <begin position="20"/>
        <end position="48"/>
    </location>
</feature>
<evidence type="ECO:0008006" key="4">
    <source>
        <dbReference type="Google" id="ProtNLM"/>
    </source>
</evidence>
<dbReference type="Proteomes" id="UP000323865">
    <property type="component" value="Chromosome"/>
</dbReference>
<reference evidence="2 3" key="1">
    <citation type="submission" date="2019-09" db="EMBL/GenBank/DDBJ databases">
        <title>FDA dAtabase for Regulatory Grade micrObial Sequences (FDA-ARGOS): Supporting development and validation of Infectious Disease Dx tests.</title>
        <authorList>
            <person name="Sciortino C."/>
            <person name="Tallon L."/>
            <person name="Sadzewicz L."/>
            <person name="Vavikolanu K."/>
            <person name="Mehta A."/>
            <person name="Aluvathingal J."/>
            <person name="Nadendla S."/>
            <person name="Nandy P."/>
            <person name="Geyer C."/>
            <person name="Yan Y."/>
            <person name="Sichtig H."/>
        </authorList>
    </citation>
    <scope>NUCLEOTIDE SEQUENCE [LARGE SCALE GENOMIC DNA]</scope>
    <source>
        <strain evidence="2 3">FDAARGOS_640</strain>
    </source>
</reference>
<proteinExistence type="predicted"/>
<keyword evidence="3" id="KW-1185">Reference proteome</keyword>
<evidence type="ECO:0000313" key="2">
    <source>
        <dbReference type="EMBL" id="QEU11178.1"/>
    </source>
</evidence>
<gene>
    <name evidence="2" type="ORF">FOB48_01900</name>
</gene>
<feature type="transmembrane region" description="Helical" evidence="1">
    <location>
        <begin position="68"/>
        <end position="94"/>
    </location>
</feature>
<organism evidence="2 3">
    <name type="scientific">Dermabacter vaginalis</name>
    <dbReference type="NCBI Taxonomy" id="1630135"/>
    <lineage>
        <taxon>Bacteria</taxon>
        <taxon>Bacillati</taxon>
        <taxon>Actinomycetota</taxon>
        <taxon>Actinomycetes</taxon>
        <taxon>Micrococcales</taxon>
        <taxon>Dermabacteraceae</taxon>
        <taxon>Dermabacter</taxon>
    </lineage>
</organism>
<dbReference type="RefSeq" id="WP_150332665.1">
    <property type="nucleotide sequence ID" value="NZ_CP044108.1"/>
</dbReference>
<evidence type="ECO:0000313" key="3">
    <source>
        <dbReference type="Proteomes" id="UP000323865"/>
    </source>
</evidence>
<sequence length="199" mass="21170">MITPVHAYTGNTHRAPARVWVLMSSIAIAVLVLAPGVALALLAFPIFIEDPPDTMPAFRSVNTLTYTAVRSVLMCVVSALAANVLVFASIPAIVRALRRCPSRATARFGTIAAIAFFVGAIVSVAIWALVLAPVGVLFSPDPQSLQDKLPRFSFLLIFAPFVIDWARFLVMLIAGIAVSTAKRPGTAMPTTTLTAQGPR</sequence>